<comment type="caution">
    <text evidence="1">The sequence shown here is derived from an EMBL/GenBank/DDBJ whole genome shotgun (WGS) entry which is preliminary data.</text>
</comment>
<proteinExistence type="predicted"/>
<protein>
    <submittedName>
        <fullName evidence="1">Uncharacterized protein</fullName>
    </submittedName>
</protein>
<accession>A0A0F9KB75</accession>
<reference evidence="1" key="1">
    <citation type="journal article" date="2015" name="Nature">
        <title>Complex archaea that bridge the gap between prokaryotes and eukaryotes.</title>
        <authorList>
            <person name="Spang A."/>
            <person name="Saw J.H."/>
            <person name="Jorgensen S.L."/>
            <person name="Zaremba-Niedzwiedzka K."/>
            <person name="Martijn J."/>
            <person name="Lind A.E."/>
            <person name="van Eijk R."/>
            <person name="Schleper C."/>
            <person name="Guy L."/>
            <person name="Ettema T.J."/>
        </authorList>
    </citation>
    <scope>NUCLEOTIDE SEQUENCE</scope>
</reference>
<feature type="non-terminal residue" evidence="1">
    <location>
        <position position="77"/>
    </location>
</feature>
<evidence type="ECO:0000313" key="1">
    <source>
        <dbReference type="EMBL" id="KKM71941.1"/>
    </source>
</evidence>
<sequence length="77" mass="8533">MNLAKFEEDLVCALGRPEEWHVGDGSQFLIHGSTGVKVYAHGQTYCSGSPRTPYHHICTAPQKTVTRCWSAVSKREA</sequence>
<gene>
    <name evidence="1" type="ORF">LCGC14_1425450</name>
</gene>
<dbReference type="EMBL" id="LAZR01009550">
    <property type="protein sequence ID" value="KKM71941.1"/>
    <property type="molecule type" value="Genomic_DNA"/>
</dbReference>
<dbReference type="AlphaFoldDB" id="A0A0F9KB75"/>
<organism evidence="1">
    <name type="scientific">marine sediment metagenome</name>
    <dbReference type="NCBI Taxonomy" id="412755"/>
    <lineage>
        <taxon>unclassified sequences</taxon>
        <taxon>metagenomes</taxon>
        <taxon>ecological metagenomes</taxon>
    </lineage>
</organism>
<name>A0A0F9KB75_9ZZZZ</name>